<proteinExistence type="predicted"/>
<evidence type="ECO:0000313" key="3">
    <source>
        <dbReference type="Proteomes" id="UP001341840"/>
    </source>
</evidence>
<feature type="compositionally biased region" description="Basic residues" evidence="1">
    <location>
        <begin position="18"/>
        <end position="38"/>
    </location>
</feature>
<evidence type="ECO:0008006" key="4">
    <source>
        <dbReference type="Google" id="ProtNLM"/>
    </source>
</evidence>
<evidence type="ECO:0000256" key="1">
    <source>
        <dbReference type="SAM" id="MobiDB-lite"/>
    </source>
</evidence>
<protein>
    <recommendedName>
        <fullName evidence="4">Capsid protein</fullName>
    </recommendedName>
</protein>
<name>A0ABU6VUA8_9FABA</name>
<dbReference type="EMBL" id="JASCZI010153278">
    <property type="protein sequence ID" value="MED6177226.1"/>
    <property type="molecule type" value="Genomic_DNA"/>
</dbReference>
<sequence length="142" mass="16497">MAHYGGATRPRNRQRENRGRKHKKPPTGKATKGKRRTNFRTTTLRSFWSKLPDLSTLQRHDTWSMFSNSQSPERRYVGLHEFGATVQDIGPGRPKFPEIFILNLPFNKIGPMLYGPIPLDKSAKDQDIINHDPVRIYRRQSQ</sequence>
<organism evidence="2 3">
    <name type="scientific">Stylosanthes scabra</name>
    <dbReference type="NCBI Taxonomy" id="79078"/>
    <lineage>
        <taxon>Eukaryota</taxon>
        <taxon>Viridiplantae</taxon>
        <taxon>Streptophyta</taxon>
        <taxon>Embryophyta</taxon>
        <taxon>Tracheophyta</taxon>
        <taxon>Spermatophyta</taxon>
        <taxon>Magnoliopsida</taxon>
        <taxon>eudicotyledons</taxon>
        <taxon>Gunneridae</taxon>
        <taxon>Pentapetalae</taxon>
        <taxon>rosids</taxon>
        <taxon>fabids</taxon>
        <taxon>Fabales</taxon>
        <taxon>Fabaceae</taxon>
        <taxon>Papilionoideae</taxon>
        <taxon>50 kb inversion clade</taxon>
        <taxon>dalbergioids sensu lato</taxon>
        <taxon>Dalbergieae</taxon>
        <taxon>Pterocarpus clade</taxon>
        <taxon>Stylosanthes</taxon>
    </lineage>
</organism>
<keyword evidence="3" id="KW-1185">Reference proteome</keyword>
<dbReference type="Proteomes" id="UP001341840">
    <property type="component" value="Unassembled WGS sequence"/>
</dbReference>
<reference evidence="2 3" key="1">
    <citation type="journal article" date="2023" name="Plants (Basel)">
        <title>Bridging the Gap: Combining Genomics and Transcriptomics Approaches to Understand Stylosanthes scabra, an Orphan Legume from the Brazilian Caatinga.</title>
        <authorList>
            <person name="Ferreira-Neto J.R.C."/>
            <person name="da Silva M.D."/>
            <person name="Binneck E."/>
            <person name="de Melo N.F."/>
            <person name="da Silva R.H."/>
            <person name="de Melo A.L.T.M."/>
            <person name="Pandolfi V."/>
            <person name="Bustamante F.O."/>
            <person name="Brasileiro-Vidal A.C."/>
            <person name="Benko-Iseppon A.M."/>
        </authorList>
    </citation>
    <scope>NUCLEOTIDE SEQUENCE [LARGE SCALE GENOMIC DNA]</scope>
    <source>
        <tissue evidence="2">Leaves</tissue>
    </source>
</reference>
<comment type="caution">
    <text evidence="2">The sequence shown here is derived from an EMBL/GenBank/DDBJ whole genome shotgun (WGS) entry which is preliminary data.</text>
</comment>
<feature type="region of interest" description="Disordered" evidence="1">
    <location>
        <begin position="1"/>
        <end position="39"/>
    </location>
</feature>
<evidence type="ECO:0000313" key="2">
    <source>
        <dbReference type="EMBL" id="MED6177226.1"/>
    </source>
</evidence>
<gene>
    <name evidence="2" type="ORF">PIB30_096054</name>
</gene>
<accession>A0ABU6VUA8</accession>